<dbReference type="AlphaFoldDB" id="A0A286D8P0"/>
<dbReference type="OrthoDB" id="6008063at2"/>
<organism evidence="2 3">
    <name type="scientific">Pseudoxanthomonas wuyuanensis</name>
    <dbReference type="NCBI Taxonomy" id="1073196"/>
    <lineage>
        <taxon>Bacteria</taxon>
        <taxon>Pseudomonadati</taxon>
        <taxon>Pseudomonadota</taxon>
        <taxon>Gammaproteobacteria</taxon>
        <taxon>Lysobacterales</taxon>
        <taxon>Lysobacteraceae</taxon>
        <taxon>Pseudoxanthomonas</taxon>
    </lineage>
</organism>
<evidence type="ECO:0000313" key="3">
    <source>
        <dbReference type="Proteomes" id="UP000219374"/>
    </source>
</evidence>
<keyword evidence="1" id="KW-0472">Membrane</keyword>
<feature type="transmembrane region" description="Helical" evidence="1">
    <location>
        <begin position="163"/>
        <end position="189"/>
    </location>
</feature>
<keyword evidence="3" id="KW-1185">Reference proteome</keyword>
<accession>A0A286D8P0</accession>
<feature type="transmembrane region" description="Helical" evidence="1">
    <location>
        <begin position="210"/>
        <end position="234"/>
    </location>
</feature>
<feature type="transmembrane region" description="Helical" evidence="1">
    <location>
        <begin position="57"/>
        <end position="77"/>
    </location>
</feature>
<keyword evidence="1" id="KW-0812">Transmembrane</keyword>
<sequence length="292" mass="31016">MSNINKVPASAGAEWLLAGFALLRRAPVGLGMLGMLWGLLSLLLMLVAVLAPPMLMAMQFLLVLAGPLLFAGMIWAVREVDHGRPPLPSNLLQGLRDGHAPKLLATLLPQVAAGIVLGALLLAMVGTDQLKQLADVWMQMQAIAEAGGQPDPSLVEELPAGRLLLWLLLVALTFVAVKWMTFVAAPQIVFSGAQAWTAMRTSLRACARNWTAMLVFYLLAGIAIFAITLGLLLLTSLVQLIGGATLALLVWQLLLMAVLMPVLAGAMYTAWRQMLAGADTSVAASAPSRIEV</sequence>
<feature type="transmembrane region" description="Helical" evidence="1">
    <location>
        <begin position="240"/>
        <end position="264"/>
    </location>
</feature>
<name>A0A286D8P0_9GAMM</name>
<dbReference type="EMBL" id="OCND01000005">
    <property type="protein sequence ID" value="SOD54977.1"/>
    <property type="molecule type" value="Genomic_DNA"/>
</dbReference>
<proteinExistence type="predicted"/>
<reference evidence="2 3" key="1">
    <citation type="submission" date="2017-09" db="EMBL/GenBank/DDBJ databases">
        <authorList>
            <person name="Ehlers B."/>
            <person name="Leendertz F.H."/>
        </authorList>
    </citation>
    <scope>NUCLEOTIDE SEQUENCE [LARGE SCALE GENOMIC DNA]</scope>
    <source>
        <strain evidence="2 3">CGMCC 1.10978</strain>
    </source>
</reference>
<dbReference type="NCBIfam" id="NF041043">
    <property type="entry name" value="BPSS1780_fam"/>
    <property type="match status" value="1"/>
</dbReference>
<evidence type="ECO:0008006" key="4">
    <source>
        <dbReference type="Google" id="ProtNLM"/>
    </source>
</evidence>
<gene>
    <name evidence="2" type="ORF">SAMN06296416_105250</name>
</gene>
<dbReference type="Proteomes" id="UP000219374">
    <property type="component" value="Unassembled WGS sequence"/>
</dbReference>
<protein>
    <recommendedName>
        <fullName evidence="4">Transmembrane protein</fullName>
    </recommendedName>
</protein>
<feature type="transmembrane region" description="Helical" evidence="1">
    <location>
        <begin position="103"/>
        <end position="125"/>
    </location>
</feature>
<dbReference type="InterPro" id="IPR047798">
    <property type="entry name" value="BPSS1780-like"/>
</dbReference>
<evidence type="ECO:0000313" key="2">
    <source>
        <dbReference type="EMBL" id="SOD54977.1"/>
    </source>
</evidence>
<evidence type="ECO:0000256" key="1">
    <source>
        <dbReference type="SAM" id="Phobius"/>
    </source>
</evidence>
<dbReference type="RefSeq" id="WP_097122238.1">
    <property type="nucleotide sequence ID" value="NZ_OCND01000005.1"/>
</dbReference>
<feature type="transmembrane region" description="Helical" evidence="1">
    <location>
        <begin position="30"/>
        <end position="51"/>
    </location>
</feature>
<keyword evidence="1" id="KW-1133">Transmembrane helix</keyword>